<dbReference type="Proteomes" id="UP000019131">
    <property type="component" value="Unassembled WGS sequence"/>
</dbReference>
<dbReference type="AlphaFoldDB" id="W4UXF3"/>
<keyword evidence="2" id="KW-1185">Reference proteome</keyword>
<sequence length="57" mass="6771">MDQKNGCRQTKEQLPEIKRVVVLKYTEDSKSNRVKTTQKIVLFLPFSFQFKRQPISL</sequence>
<dbReference type="EMBL" id="BAIV01000027">
    <property type="protein sequence ID" value="GAE85482.1"/>
    <property type="molecule type" value="Genomic_DNA"/>
</dbReference>
<proteinExistence type="predicted"/>
<reference evidence="1 2" key="1">
    <citation type="journal article" date="2014" name="Genome Announc.">
        <title>Draft Genome Sequence of Bacteroides reticulotermitis Strain JCM 10512T, Isolated from the Gut of a Termite.</title>
        <authorList>
            <person name="Yuki M."/>
            <person name="Oshima K."/>
            <person name="Suda W."/>
            <person name="Sakamoto M."/>
            <person name="Iida T."/>
            <person name="Hattori M."/>
            <person name="Ohkuma M."/>
        </authorList>
    </citation>
    <scope>NUCLEOTIDE SEQUENCE [LARGE SCALE GENOMIC DNA]</scope>
    <source>
        <strain evidence="1 2">JCM 10512</strain>
    </source>
</reference>
<name>W4UXF3_9BACE</name>
<evidence type="ECO:0000313" key="1">
    <source>
        <dbReference type="EMBL" id="GAE85482.1"/>
    </source>
</evidence>
<accession>W4UXF3</accession>
<gene>
    <name evidence="1" type="ORF">JCM10512_3918</name>
</gene>
<organism evidence="1 2">
    <name type="scientific">Bacteroides reticulotermitis JCM 10512</name>
    <dbReference type="NCBI Taxonomy" id="1445607"/>
    <lineage>
        <taxon>Bacteria</taxon>
        <taxon>Pseudomonadati</taxon>
        <taxon>Bacteroidota</taxon>
        <taxon>Bacteroidia</taxon>
        <taxon>Bacteroidales</taxon>
        <taxon>Bacteroidaceae</taxon>
        <taxon>Bacteroides</taxon>
    </lineage>
</organism>
<protein>
    <submittedName>
        <fullName evidence="1">Uncharacterized protein</fullName>
    </submittedName>
</protein>
<comment type="caution">
    <text evidence="1">The sequence shown here is derived from an EMBL/GenBank/DDBJ whole genome shotgun (WGS) entry which is preliminary data.</text>
</comment>
<evidence type="ECO:0000313" key="2">
    <source>
        <dbReference type="Proteomes" id="UP000019131"/>
    </source>
</evidence>